<feature type="domain" description="Thioredoxin-like fold" evidence="1">
    <location>
        <begin position="59"/>
        <end position="151"/>
    </location>
</feature>
<dbReference type="Gene3D" id="3.40.30.10">
    <property type="entry name" value="Glutaredoxin"/>
    <property type="match status" value="1"/>
</dbReference>
<protein>
    <submittedName>
        <fullName evidence="2">Thiol-disulfide oxidoreductase resA</fullName>
    </submittedName>
</protein>
<dbReference type="InterPro" id="IPR050553">
    <property type="entry name" value="Thioredoxin_ResA/DsbE_sf"/>
</dbReference>
<dbReference type="PANTHER" id="PTHR42852">
    <property type="entry name" value="THIOL:DISULFIDE INTERCHANGE PROTEIN DSBE"/>
    <property type="match status" value="1"/>
</dbReference>
<evidence type="ECO:0000313" key="2">
    <source>
        <dbReference type="EMBL" id="SUJ30543.1"/>
    </source>
</evidence>
<sequence length="171" mass="19942">MLLSLTALLIIIFSFSFYKYWNNYVNYASFTGSVNEKNLTKIEGLNNMREIVNVRHQTDLIVLDFWHTSCGICFRKFPVLQKLSNKYLHSQKVRVLAINIPLKSDTNQMAFNMLFSNSYTFENIIAIDSSLYKKFNVNVFPTTLLLDKHDNVLFRGDIEDVDNKIINLLKN</sequence>
<name>A0A380CXU2_SPHSI</name>
<dbReference type="EMBL" id="UGYW01000002">
    <property type="protein sequence ID" value="SUJ30543.1"/>
    <property type="molecule type" value="Genomic_DNA"/>
</dbReference>
<reference evidence="2 3" key="1">
    <citation type="submission" date="2018-06" db="EMBL/GenBank/DDBJ databases">
        <authorList>
            <consortium name="Pathogen Informatics"/>
            <person name="Doyle S."/>
        </authorList>
    </citation>
    <scope>NUCLEOTIDE SEQUENCE [LARGE SCALE GENOMIC DNA]</scope>
    <source>
        <strain evidence="2 3">NCTC11388</strain>
    </source>
</reference>
<gene>
    <name evidence="2" type="primary">resA_13</name>
    <name evidence="2" type="ORF">NCTC11388_04790</name>
</gene>
<accession>A0A380CXU2</accession>
<dbReference type="PANTHER" id="PTHR42852:SF17">
    <property type="entry name" value="THIOREDOXIN-LIKE PROTEIN HI_1115"/>
    <property type="match status" value="1"/>
</dbReference>
<dbReference type="SUPFAM" id="SSF52833">
    <property type="entry name" value="Thioredoxin-like"/>
    <property type="match status" value="1"/>
</dbReference>
<dbReference type="InterPro" id="IPR036249">
    <property type="entry name" value="Thioredoxin-like_sf"/>
</dbReference>
<dbReference type="AlphaFoldDB" id="A0A380CXU2"/>
<evidence type="ECO:0000259" key="1">
    <source>
        <dbReference type="Pfam" id="PF13905"/>
    </source>
</evidence>
<evidence type="ECO:0000313" key="3">
    <source>
        <dbReference type="Proteomes" id="UP000254893"/>
    </source>
</evidence>
<dbReference type="CDD" id="cd02966">
    <property type="entry name" value="TlpA_like_family"/>
    <property type="match status" value="1"/>
</dbReference>
<dbReference type="InterPro" id="IPR012336">
    <property type="entry name" value="Thioredoxin-like_fold"/>
</dbReference>
<dbReference type="Pfam" id="PF13905">
    <property type="entry name" value="Thioredoxin_8"/>
    <property type="match status" value="1"/>
</dbReference>
<proteinExistence type="predicted"/>
<organism evidence="2 3">
    <name type="scientific">Sphingobacterium spiritivorum</name>
    <name type="common">Flavobacterium spiritivorum</name>
    <dbReference type="NCBI Taxonomy" id="258"/>
    <lineage>
        <taxon>Bacteria</taxon>
        <taxon>Pseudomonadati</taxon>
        <taxon>Bacteroidota</taxon>
        <taxon>Sphingobacteriia</taxon>
        <taxon>Sphingobacteriales</taxon>
        <taxon>Sphingobacteriaceae</taxon>
        <taxon>Sphingobacterium</taxon>
    </lineage>
</organism>
<dbReference type="Proteomes" id="UP000254893">
    <property type="component" value="Unassembled WGS sequence"/>
</dbReference>